<proteinExistence type="predicted"/>
<comment type="caution">
    <text evidence="1">The sequence shown here is derived from an EMBL/GenBank/DDBJ whole genome shotgun (WGS) entry which is preliminary data.</text>
</comment>
<dbReference type="Proteomes" id="UP000821865">
    <property type="component" value="Chromosome 6"/>
</dbReference>
<dbReference type="EMBL" id="CM023475">
    <property type="protein sequence ID" value="KAH7945949.1"/>
    <property type="molecule type" value="Genomic_DNA"/>
</dbReference>
<name>A0ACB8CM89_DERSI</name>
<evidence type="ECO:0000313" key="1">
    <source>
        <dbReference type="EMBL" id="KAH7945949.1"/>
    </source>
</evidence>
<evidence type="ECO:0000313" key="2">
    <source>
        <dbReference type="Proteomes" id="UP000821865"/>
    </source>
</evidence>
<protein>
    <submittedName>
        <fullName evidence="1">Uncharacterized protein</fullName>
    </submittedName>
</protein>
<reference evidence="1" key="1">
    <citation type="submission" date="2020-05" db="EMBL/GenBank/DDBJ databases">
        <title>Large-scale comparative analyses of tick genomes elucidate their genetic diversity and vector capacities.</title>
        <authorList>
            <person name="Jia N."/>
            <person name="Wang J."/>
            <person name="Shi W."/>
            <person name="Du L."/>
            <person name="Sun Y."/>
            <person name="Zhan W."/>
            <person name="Jiang J."/>
            <person name="Wang Q."/>
            <person name="Zhang B."/>
            <person name="Ji P."/>
            <person name="Sakyi L.B."/>
            <person name="Cui X."/>
            <person name="Yuan T."/>
            <person name="Jiang B."/>
            <person name="Yang W."/>
            <person name="Lam T.T.-Y."/>
            <person name="Chang Q."/>
            <person name="Ding S."/>
            <person name="Wang X."/>
            <person name="Zhu J."/>
            <person name="Ruan X."/>
            <person name="Zhao L."/>
            <person name="Wei J."/>
            <person name="Que T."/>
            <person name="Du C."/>
            <person name="Cheng J."/>
            <person name="Dai P."/>
            <person name="Han X."/>
            <person name="Huang E."/>
            <person name="Gao Y."/>
            <person name="Liu J."/>
            <person name="Shao H."/>
            <person name="Ye R."/>
            <person name="Li L."/>
            <person name="Wei W."/>
            <person name="Wang X."/>
            <person name="Wang C."/>
            <person name="Yang T."/>
            <person name="Huo Q."/>
            <person name="Li W."/>
            <person name="Guo W."/>
            <person name="Chen H."/>
            <person name="Zhou L."/>
            <person name="Ni X."/>
            <person name="Tian J."/>
            <person name="Zhou Y."/>
            <person name="Sheng Y."/>
            <person name="Liu T."/>
            <person name="Pan Y."/>
            <person name="Xia L."/>
            <person name="Li J."/>
            <person name="Zhao F."/>
            <person name="Cao W."/>
        </authorList>
    </citation>
    <scope>NUCLEOTIDE SEQUENCE</scope>
    <source>
        <strain evidence="1">Dsil-2018</strain>
    </source>
</reference>
<organism evidence="1 2">
    <name type="scientific">Dermacentor silvarum</name>
    <name type="common">Tick</name>
    <dbReference type="NCBI Taxonomy" id="543639"/>
    <lineage>
        <taxon>Eukaryota</taxon>
        <taxon>Metazoa</taxon>
        <taxon>Ecdysozoa</taxon>
        <taxon>Arthropoda</taxon>
        <taxon>Chelicerata</taxon>
        <taxon>Arachnida</taxon>
        <taxon>Acari</taxon>
        <taxon>Parasitiformes</taxon>
        <taxon>Ixodida</taxon>
        <taxon>Ixodoidea</taxon>
        <taxon>Ixodidae</taxon>
        <taxon>Rhipicephalinae</taxon>
        <taxon>Dermacentor</taxon>
    </lineage>
</organism>
<gene>
    <name evidence="1" type="ORF">HPB49_017806</name>
</gene>
<keyword evidence="2" id="KW-1185">Reference proteome</keyword>
<sequence length="645" mass="72527">MAAEKEQAEYGAEEQEKEGDEGSSDDVPPGATVFGVPLKRVQSCVTILLIAGLGIAAFFYFQPKQVRPIEAMRRKECDTEGCRQLRLFLESTVNRSADPCRDFFSFTCAAPLKKERMSKMNDDVRAKVMAMVSAADVPDRGQSAFEKAVAMYRACVSLYSQNRSEAADLRGFLFGLGLNIAEASRSRDPLDAMVQLSLAWNLPAIVSINEAGGSRLDYPHEIIFSTDESEWYQERQERVTNKTYERFIEEHLRFLLPNEDLSSIEEIKENITSTETKVVNYLLGEFKAANDQQVSQYLIRVIDVPKYLNNVVTTVVTPDVLREVMYMGFRVRQTIQKTLSSSSWFPPDAKDAARRKVEAMRLIIAYPLNLTHLSALERLYADLPDVTLTDTSGGEQDAHGTGSSFVLSWLNVSRFQRRVLVRNPTEIFFTLSSVNAQHTYSTNTVNLAGAVLQPVVYYHGAPAGYNYGGLGQLMGHEMMHGFDVTGRGIDQKGMPSNWWPEEATKKYTEQTLCLRSIHKQALRKRALALDPKLDSEDLADVMGSRVAFDALRKLPTAFDFSSRAAQEKGTSGMVAGFTELQLFFLGHCAKMCDPKVPPRERDKTETYAPNWARCVVPLMNMPEFAEAFQCESGTFMNPENRCRFW</sequence>
<accession>A0ACB8CM89</accession>